<comment type="caution">
    <text evidence="3">The sequence shown here is derived from an EMBL/GenBank/DDBJ whole genome shotgun (WGS) entry which is preliminary data.</text>
</comment>
<sequence>MEPSSIWPLSVLLRTRDQFALFFVSSFAAKLLHFYSHRTSLPVLLLLLYTPTFFLPDLLLVLVGRLLVFRPNRGRTWRILGGLLALLTASTSTSQICFYLTTGGEVQWMAAGNLAADPAGLTMLLSELPKFATVILAFSCVAWLVAARFYAATSWVLVEVRLSFRQMHRYLRGQSQLSGYEQLDGPCADDVEPSKADRAQIPSLRRAALVCVAVIAATLTVLILQCVRPRSAPYAHMSGSLPITLFESLFFSPINADFCLPHPTQRVEFPFAQYQKVPSCDPMKLSNLDESLLHPLTDALKQNKPSIRNVLLVTLESTRKDMFPFKKATHAYDTILASYGAPEVADELDKKLRNLTATASFLTGESTRFENDEAFNETAHLGAWTSQFGPDRGGINVQGAITGSAYTLKSLITSICGMEPLPVDFTEEVRGRMYQPCLPQILDMLNKAEQGGRGKKDRNDFQSSPWDWAFMQSVTDQFDSQYTLNEQIGFRTIVTDDTLDDPASAHYPPKQPRNNYFGFPEGESLPYLRDAFANAKRDGRRLFASYMTSTTHHPFGVPAAWPGKETYLAKRRFAPENYNHFDMYLNTIKYQDGYLDSLLSMLHEEGALNETLVVMVGDHGLAFDVTDGSRSNFENGHISNFPIPLLFLHPELPRVQLDAADAATPTSIIPTILDLLLQTDSLSDAGSEVARGLLPRYQGHSMIREQQWTVPIANRSSPPPSSSFFHDHHDHNPWDDISSSFVEDATFPTTNASANTHPFHFSTINPGGSLLAVSQAHSSFRLVLPLCSTLPLRFTDLASEPNEAKELVAWNVEALVKEVRKRNGDAAAAWADLARRLGEWWFWEQRRRWGYHLPARSTDRGVVEGSMAGRIRKKHWWET</sequence>
<dbReference type="EMBL" id="LAQI01000240">
    <property type="protein sequence ID" value="KKY14242.1"/>
    <property type="molecule type" value="Genomic_DNA"/>
</dbReference>
<dbReference type="InterPro" id="IPR052701">
    <property type="entry name" value="GAG_Ulvan_Degrading_Sulfatases"/>
</dbReference>
<reference evidence="3 4" key="1">
    <citation type="submission" date="2015-03" db="EMBL/GenBank/DDBJ databases">
        <authorList>
            <person name="Morales-Cruz A."/>
            <person name="Amrine K.C."/>
            <person name="Cantu D."/>
        </authorList>
    </citation>
    <scope>NUCLEOTIDE SEQUENCE [LARGE SCALE GENOMIC DNA]</scope>
    <source>
        <strain evidence="3">DS831</strain>
    </source>
</reference>
<proteinExistence type="predicted"/>
<name>A0A0G2DTE2_9PEZI</name>
<reference evidence="3 4" key="2">
    <citation type="submission" date="2015-05" db="EMBL/GenBank/DDBJ databases">
        <title>Distinctive expansion of gene families associated with plant cell wall degradation and secondary metabolism in the genomes of grapevine trunk pathogens.</title>
        <authorList>
            <person name="Lawrence D.P."/>
            <person name="Travadon R."/>
            <person name="Rolshausen P.E."/>
            <person name="Baumgartner K."/>
        </authorList>
    </citation>
    <scope>NUCLEOTIDE SEQUENCE [LARGE SCALE GENOMIC DNA]</scope>
    <source>
        <strain evidence="3">DS831</strain>
    </source>
</reference>
<evidence type="ECO:0000313" key="3">
    <source>
        <dbReference type="EMBL" id="KKY14242.1"/>
    </source>
</evidence>
<dbReference type="Pfam" id="PF00884">
    <property type="entry name" value="Sulfatase"/>
    <property type="match status" value="1"/>
</dbReference>
<dbReference type="InterPro" id="IPR000917">
    <property type="entry name" value="Sulfatase_N"/>
</dbReference>
<accession>A0A0G2DTE2</accession>
<feature type="transmembrane region" description="Helical" evidence="1">
    <location>
        <begin position="43"/>
        <end position="68"/>
    </location>
</feature>
<dbReference type="PANTHER" id="PTHR43751">
    <property type="entry name" value="SULFATASE"/>
    <property type="match status" value="1"/>
</dbReference>
<gene>
    <name evidence="3" type="ORF">UCDDS831_g08357</name>
</gene>
<keyword evidence="1" id="KW-0472">Membrane</keyword>
<feature type="transmembrane region" description="Helical" evidence="1">
    <location>
        <begin position="19"/>
        <end position="37"/>
    </location>
</feature>
<organism evidence="3 4">
    <name type="scientific">Diplodia seriata</name>
    <dbReference type="NCBI Taxonomy" id="420778"/>
    <lineage>
        <taxon>Eukaryota</taxon>
        <taxon>Fungi</taxon>
        <taxon>Dikarya</taxon>
        <taxon>Ascomycota</taxon>
        <taxon>Pezizomycotina</taxon>
        <taxon>Dothideomycetes</taxon>
        <taxon>Dothideomycetes incertae sedis</taxon>
        <taxon>Botryosphaeriales</taxon>
        <taxon>Botryosphaeriaceae</taxon>
        <taxon>Diplodia</taxon>
    </lineage>
</organism>
<dbReference type="Gene3D" id="3.40.720.10">
    <property type="entry name" value="Alkaline Phosphatase, subunit A"/>
    <property type="match status" value="1"/>
</dbReference>
<dbReference type="InterPro" id="IPR017850">
    <property type="entry name" value="Alkaline_phosphatase_core_sf"/>
</dbReference>
<evidence type="ECO:0000313" key="4">
    <source>
        <dbReference type="Proteomes" id="UP000034182"/>
    </source>
</evidence>
<dbReference type="PANTHER" id="PTHR43751:SF3">
    <property type="entry name" value="SULFATASE N-TERMINAL DOMAIN-CONTAINING PROTEIN"/>
    <property type="match status" value="1"/>
</dbReference>
<dbReference type="SUPFAM" id="SSF53649">
    <property type="entry name" value="Alkaline phosphatase-like"/>
    <property type="match status" value="1"/>
</dbReference>
<evidence type="ECO:0000256" key="1">
    <source>
        <dbReference type="SAM" id="Phobius"/>
    </source>
</evidence>
<feature type="transmembrane region" description="Helical" evidence="1">
    <location>
        <begin position="80"/>
        <end position="101"/>
    </location>
</feature>
<evidence type="ECO:0000259" key="2">
    <source>
        <dbReference type="Pfam" id="PF00884"/>
    </source>
</evidence>
<dbReference type="Proteomes" id="UP000034182">
    <property type="component" value="Unassembled WGS sequence"/>
</dbReference>
<protein>
    <submittedName>
        <fullName evidence="3">Putative sulfatase domain protein</fullName>
    </submittedName>
</protein>
<dbReference type="AlphaFoldDB" id="A0A0G2DTE2"/>
<feature type="transmembrane region" description="Helical" evidence="1">
    <location>
        <begin position="131"/>
        <end position="158"/>
    </location>
</feature>
<keyword evidence="1" id="KW-1133">Transmembrane helix</keyword>
<keyword evidence="1" id="KW-0812">Transmembrane</keyword>
<feature type="domain" description="Sulfatase N-terminal" evidence="2">
    <location>
        <begin position="362"/>
        <end position="676"/>
    </location>
</feature>
<feature type="transmembrane region" description="Helical" evidence="1">
    <location>
        <begin position="207"/>
        <end position="224"/>
    </location>
</feature>